<dbReference type="InterPro" id="IPR017853">
    <property type="entry name" value="GH"/>
</dbReference>
<dbReference type="Gene3D" id="3.20.20.70">
    <property type="entry name" value="Aldolase class I"/>
    <property type="match status" value="1"/>
</dbReference>
<keyword evidence="4" id="KW-0106">Calcium</keyword>
<evidence type="ECO:0000313" key="10">
    <source>
        <dbReference type="Proteomes" id="UP000247973"/>
    </source>
</evidence>
<dbReference type="Pfam" id="PF14508">
    <property type="entry name" value="GH97_N"/>
    <property type="match status" value="1"/>
</dbReference>
<dbReference type="AlphaFoldDB" id="A0A2V3PQI1"/>
<dbReference type="PANTHER" id="PTHR35803:SF2">
    <property type="entry name" value="RETAINING ALPHA-GALACTOSIDASE"/>
    <property type="match status" value="1"/>
</dbReference>
<dbReference type="Pfam" id="PF14509">
    <property type="entry name" value="GH97_C"/>
    <property type="match status" value="1"/>
</dbReference>
<dbReference type="PROSITE" id="PS51257">
    <property type="entry name" value="PROKAR_LIPOPROTEIN"/>
    <property type="match status" value="1"/>
</dbReference>
<evidence type="ECO:0000256" key="3">
    <source>
        <dbReference type="ARBA" id="ARBA00022801"/>
    </source>
</evidence>
<dbReference type="OrthoDB" id="1109141at2"/>
<dbReference type="InterPro" id="IPR019563">
    <property type="entry name" value="GH97_catalytic"/>
</dbReference>
<dbReference type="RefSeq" id="WP_110309960.1">
    <property type="nucleotide sequence ID" value="NZ_QICL01000005.1"/>
</dbReference>
<comment type="cofactor">
    <cofactor evidence="1">
        <name>Ca(2+)</name>
        <dbReference type="ChEBI" id="CHEBI:29108"/>
    </cofactor>
</comment>
<dbReference type="EMBL" id="QICL01000005">
    <property type="protein sequence ID" value="PXV66298.1"/>
    <property type="molecule type" value="Genomic_DNA"/>
</dbReference>
<comment type="subunit">
    <text evidence="2">Monomer.</text>
</comment>
<evidence type="ECO:0000259" key="7">
    <source>
        <dbReference type="Pfam" id="PF14508"/>
    </source>
</evidence>
<evidence type="ECO:0000256" key="4">
    <source>
        <dbReference type="ARBA" id="ARBA00022837"/>
    </source>
</evidence>
<dbReference type="GO" id="GO:0016798">
    <property type="term" value="F:hydrolase activity, acting on glycosyl bonds"/>
    <property type="evidence" value="ECO:0007669"/>
    <property type="project" value="UniProtKB-KW"/>
</dbReference>
<dbReference type="Pfam" id="PF10566">
    <property type="entry name" value="Glyco_hydro_97"/>
    <property type="match status" value="1"/>
</dbReference>
<feature type="domain" description="Glycosyl-hydrolase 97 catalytic" evidence="6">
    <location>
        <begin position="306"/>
        <end position="459"/>
    </location>
</feature>
<dbReference type="InterPro" id="IPR013785">
    <property type="entry name" value="Aldolase_TIM"/>
</dbReference>
<proteinExistence type="predicted"/>
<dbReference type="Proteomes" id="UP000247973">
    <property type="component" value="Unassembled WGS sequence"/>
</dbReference>
<gene>
    <name evidence="9" type="ORF">CLV62_10549</name>
</gene>
<dbReference type="Gene3D" id="2.60.40.1180">
    <property type="entry name" value="Golgi alpha-mannosidase II"/>
    <property type="match status" value="1"/>
</dbReference>
<dbReference type="InterPro" id="IPR029483">
    <property type="entry name" value="GH97_C"/>
</dbReference>
<reference evidence="9 10" key="1">
    <citation type="submission" date="2018-03" db="EMBL/GenBank/DDBJ databases">
        <title>Genomic Encyclopedia of Archaeal and Bacterial Type Strains, Phase II (KMG-II): from individual species to whole genera.</title>
        <authorList>
            <person name="Goeker M."/>
        </authorList>
    </citation>
    <scope>NUCLEOTIDE SEQUENCE [LARGE SCALE GENOMIC DNA]</scope>
    <source>
        <strain evidence="9 10">DSM 100214</strain>
    </source>
</reference>
<dbReference type="InterPro" id="IPR029486">
    <property type="entry name" value="GH97_N"/>
</dbReference>
<evidence type="ECO:0000256" key="5">
    <source>
        <dbReference type="ARBA" id="ARBA00023295"/>
    </source>
</evidence>
<dbReference type="GO" id="GO:0030246">
    <property type="term" value="F:carbohydrate binding"/>
    <property type="evidence" value="ECO:0007669"/>
    <property type="project" value="InterPro"/>
</dbReference>
<name>A0A2V3PQI1_9BACT</name>
<protein>
    <submittedName>
        <fullName evidence="9">Glycosyl hydrolase family 97</fullName>
    </submittedName>
</protein>
<evidence type="ECO:0000256" key="1">
    <source>
        <dbReference type="ARBA" id="ARBA00001913"/>
    </source>
</evidence>
<evidence type="ECO:0000313" key="9">
    <source>
        <dbReference type="EMBL" id="PXV66298.1"/>
    </source>
</evidence>
<feature type="domain" description="Glycosyl-hydrolase 97 N-terminal" evidence="7">
    <location>
        <begin position="26"/>
        <end position="290"/>
    </location>
</feature>
<dbReference type="SUPFAM" id="SSF51445">
    <property type="entry name" value="(Trans)glycosidases"/>
    <property type="match status" value="1"/>
</dbReference>
<organism evidence="9 10">
    <name type="scientific">Dysgonomonas alginatilytica</name>
    <dbReference type="NCBI Taxonomy" id="1605892"/>
    <lineage>
        <taxon>Bacteria</taxon>
        <taxon>Pseudomonadati</taxon>
        <taxon>Bacteroidota</taxon>
        <taxon>Bacteroidia</taxon>
        <taxon>Bacteroidales</taxon>
        <taxon>Dysgonomonadaceae</taxon>
        <taxon>Dysgonomonas</taxon>
    </lineage>
</organism>
<keyword evidence="5" id="KW-0326">Glycosidase</keyword>
<evidence type="ECO:0000256" key="2">
    <source>
        <dbReference type="ARBA" id="ARBA00011245"/>
    </source>
</evidence>
<sequence length="647" mass="72577">MKNIIVGIIFILMFTSCLGKKSEWVLSSPDGNVTITVLNKQSSEGNDASLVYHVTYNGKKAIMESPLGIDREDEQFSTNLKLDSESKPILIDEKYTLKSGKKLNVHNYGNEQTLTFKNSNGKSVQLIMRAYNDGVAFRYKFPESDTNSFKVMSEKTGFALSTEGKAWIHPYDWNSRFKPSYEQYCENEIAIGTDSPNPKGWAFPMLFNTNGLWVMVTEAVLDGSYCATHISSTKDGLYKIRFAEKEEVIIPDDPEPVSNLPWATPWRVIAISNNLAGIVETNIVQNLNLPSVISDESWIKPGRSSWSWWSNGASARDYKTQIEYVDFTADMGWEYMLIDAGWPDMEGGTMEDVVKYANSKNVGVWLWYHSGAGRSQDTINSFNLMAVKDARKAELTRIQELGVKGIKVDFFDTDKQNIVKQYYAILSDAADHHIMVNFHGSSLPRGLERTYPNLMTTEAIKGAESFGRQVACDKAPRHNTTVPFTRNMVGSMDYTPVTFSNKIRQGVEAFNVTSYAHQLALSVIFESGVQNFADNYKSYESLPSAPLNFLKGIPAAWDETKLLDGYPGDYVVMARRKGDTWYIGAINGKNESREIELDLSFLSPAKNIEIISDGTERTQFTEHAEIVKETLSIHVLPYGGFVATAKP</sequence>
<dbReference type="InterPro" id="IPR013780">
    <property type="entry name" value="Glyco_hydro_b"/>
</dbReference>
<comment type="caution">
    <text evidence="9">The sequence shown here is derived from an EMBL/GenBank/DDBJ whole genome shotgun (WGS) entry which is preliminary data.</text>
</comment>
<dbReference type="InterPro" id="IPR014718">
    <property type="entry name" value="GH-type_carb-bd"/>
</dbReference>
<dbReference type="PANTHER" id="PTHR35803">
    <property type="entry name" value="GLUCAN 1,4-ALPHA-GLUCOSIDASE SUSB-RELATED"/>
    <property type="match status" value="1"/>
</dbReference>
<feature type="domain" description="Glycosyl-hydrolase 97 C-terminal oligomerisation" evidence="8">
    <location>
        <begin position="556"/>
        <end position="643"/>
    </location>
</feature>
<evidence type="ECO:0000259" key="8">
    <source>
        <dbReference type="Pfam" id="PF14509"/>
    </source>
</evidence>
<accession>A0A2V3PQI1</accession>
<evidence type="ECO:0000259" key="6">
    <source>
        <dbReference type="Pfam" id="PF10566"/>
    </source>
</evidence>
<dbReference type="InterPro" id="IPR052720">
    <property type="entry name" value="Glycosyl_hydrolase_97"/>
</dbReference>
<keyword evidence="3 9" id="KW-0378">Hydrolase</keyword>
<dbReference type="Gene3D" id="2.70.98.10">
    <property type="match status" value="1"/>
</dbReference>
<keyword evidence="10" id="KW-1185">Reference proteome</keyword>